<dbReference type="PANTHER" id="PTHR14091:SF0">
    <property type="entry name" value="PERIODIC TRYPTOPHAN PROTEIN 1 HOMOLOG"/>
    <property type="match status" value="1"/>
</dbReference>
<feature type="region of interest" description="Disordered" evidence="5">
    <location>
        <begin position="500"/>
        <end position="571"/>
    </location>
</feature>
<dbReference type="PRINTS" id="PR00320">
    <property type="entry name" value="GPROTEINBRPT"/>
</dbReference>
<dbReference type="InterPro" id="IPR036322">
    <property type="entry name" value="WD40_repeat_dom_sf"/>
</dbReference>
<gene>
    <name evidence="7" type="ORF">FCC1311_085062</name>
</gene>
<name>A0A2R5GV57_9STRA</name>
<feature type="repeat" description="WD" evidence="4">
    <location>
        <begin position="725"/>
        <end position="767"/>
    </location>
</feature>
<keyword evidence="2 4" id="KW-0853">WD repeat</keyword>
<feature type="chain" id="PRO_5015363105" evidence="6">
    <location>
        <begin position="21"/>
        <end position="978"/>
    </location>
</feature>
<dbReference type="InParanoid" id="A0A2R5GV57"/>
<dbReference type="GO" id="GO:0006364">
    <property type="term" value="P:rRNA processing"/>
    <property type="evidence" value="ECO:0007669"/>
    <property type="project" value="InterPro"/>
</dbReference>
<dbReference type="PROSITE" id="PS50294">
    <property type="entry name" value="WD_REPEATS_REGION"/>
    <property type="match status" value="1"/>
</dbReference>
<dbReference type="Gene3D" id="2.130.10.10">
    <property type="entry name" value="YVTN repeat-like/Quinoprotein amine dehydrogenase"/>
    <property type="match status" value="1"/>
</dbReference>
<keyword evidence="3" id="KW-0677">Repeat</keyword>
<sequence length="978" mass="105111">MRTTVLIAFTVACLAARTEACGLKGKEPCDTEIPCRGGLTVIDGECTPCGSSGKPICPEPNTLDCRGRTVEYNKGYCSSCGGKGQPLCTTGAPCNGGLAPNLSDGTKCSPCGGKKQPWCTGDNELRCDPLYTPQIDGSCSVCGFEVFKGSTPLPQCAITGHFLAEEFDSGAEDATNRMLLGKQKATLTFTPMGEPGAAEEYIVTKTYDQALTAPEEDHFANIDGAPMALTADDIGFNFPFYGRTYGTADYHVICVSPQGFISFVRKAADCESDILDAESTDLTRLHFMQPRISGYFAKWKPTDCSVSPSQKPHGCVRAFKGKTAEDVSYFHVFFSQLIDYDQEDGKRVQFDIRIHENGVIQIKHQWAVAGYKNGVVGLSPINDRFVGRMAERVDFTVNTCYSGFTEQADGGCRYSELSAEEIEHIRKAQAQEEGQDNAQEENEQEAKEAKSKKSSKDRHGLPAELRMDDYGEEEDALNWQAAQDDDEDLDDDDDDEAIATSHMEDVVEKAAGEESDGDEDEDENDDDDDDDAVIEDEDGEDDGAEMSDGDDDDNNDDSEDDGLDSDAEDMMIKGSDRVIVVANTDEEYSNLEVYLYDDEEGSMYVHHDIPMPAFPLSTTWIGCGAEVFGGDAVSNGSRSMIGVGTFKPVIEVWNLDVLDALEPTIELGKIAGDEGRCAVSTGAPHTDAVMGLDWNRAHPALLASSSADKTIKLWDMSKNACVHTYTHHKDKVQSVAWNPVESSVLLAGSFDQTLSVFDANAGAGAQVLSMKLASDVESCIWNTHRPEQVLACTEDGKVTCFDVRNAAAGPLYSFQAHARKPCSAISVSPLVRGLLATCSVDKSVKLWDLEALPGPRCVGQKTMSVGPLFDVAFDPDSPFMLAAAGQGPLALWEVDEDENDLQKIFKSRILGGNDASTPSDAADGAATAAAISSAASGGDLAAGDSPAAESMDTSLTGASKKSSKAKGKNKKNKNKKKA</sequence>
<dbReference type="InterPro" id="IPR015943">
    <property type="entry name" value="WD40/YVTN_repeat-like_dom_sf"/>
</dbReference>
<dbReference type="Proteomes" id="UP000241890">
    <property type="component" value="Unassembled WGS sequence"/>
</dbReference>
<dbReference type="InterPro" id="IPR044285">
    <property type="entry name" value="PWP1"/>
</dbReference>
<dbReference type="SMART" id="SM00320">
    <property type="entry name" value="WD40"/>
    <property type="match status" value="5"/>
</dbReference>
<dbReference type="PANTHER" id="PTHR14091">
    <property type="entry name" value="PERIODIC TRYPTOPHAN PROTEIN 1"/>
    <property type="match status" value="1"/>
</dbReference>
<feature type="repeat" description="WD" evidence="4">
    <location>
        <begin position="682"/>
        <end position="724"/>
    </location>
</feature>
<evidence type="ECO:0000256" key="3">
    <source>
        <dbReference type="ARBA" id="ARBA00022737"/>
    </source>
</evidence>
<protein>
    <submittedName>
        <fullName evidence="7">Periodic tryptophan protein 1-like</fullName>
    </submittedName>
</protein>
<dbReference type="GO" id="GO:0005634">
    <property type="term" value="C:nucleus"/>
    <property type="evidence" value="ECO:0007669"/>
    <property type="project" value="TreeGrafter"/>
</dbReference>
<keyword evidence="1" id="KW-0597">Phosphoprotein</keyword>
<evidence type="ECO:0000256" key="1">
    <source>
        <dbReference type="ARBA" id="ARBA00022553"/>
    </source>
</evidence>
<dbReference type="OrthoDB" id="270624at2759"/>
<proteinExistence type="predicted"/>
<feature type="signal peptide" evidence="6">
    <location>
        <begin position="1"/>
        <end position="20"/>
    </location>
</feature>
<evidence type="ECO:0000256" key="2">
    <source>
        <dbReference type="ARBA" id="ARBA00022574"/>
    </source>
</evidence>
<accession>A0A2R5GV57</accession>
<feature type="region of interest" description="Disordered" evidence="5">
    <location>
        <begin position="936"/>
        <end position="978"/>
    </location>
</feature>
<comment type="caution">
    <text evidence="7">The sequence shown here is derived from an EMBL/GenBank/DDBJ whole genome shotgun (WGS) entry which is preliminary data.</text>
</comment>
<dbReference type="SUPFAM" id="SSF50978">
    <property type="entry name" value="WD40 repeat-like"/>
    <property type="match status" value="1"/>
</dbReference>
<dbReference type="AlphaFoldDB" id="A0A2R5GV57"/>
<reference evidence="7 8" key="1">
    <citation type="submission" date="2017-12" db="EMBL/GenBank/DDBJ databases">
        <title>Sequencing, de novo assembly and annotation of complete genome of a new Thraustochytrid species, strain FCC1311.</title>
        <authorList>
            <person name="Sedici K."/>
            <person name="Godart F."/>
            <person name="Aiese Cigliano R."/>
            <person name="Sanseverino W."/>
            <person name="Barakat M."/>
            <person name="Ortet P."/>
            <person name="Marechal E."/>
            <person name="Cagnac O."/>
            <person name="Amato A."/>
        </authorList>
    </citation>
    <scope>NUCLEOTIDE SEQUENCE [LARGE SCALE GENOMIC DNA]</scope>
</reference>
<feature type="compositionally biased region" description="Low complexity" evidence="5">
    <location>
        <begin position="936"/>
        <end position="948"/>
    </location>
</feature>
<dbReference type="InterPro" id="IPR020472">
    <property type="entry name" value="WD40_PAC1"/>
</dbReference>
<dbReference type="InterPro" id="IPR001680">
    <property type="entry name" value="WD40_rpt"/>
</dbReference>
<dbReference type="EMBL" id="BEYU01000119">
    <property type="protein sequence ID" value="GBG32281.1"/>
    <property type="molecule type" value="Genomic_DNA"/>
</dbReference>
<evidence type="ECO:0000256" key="5">
    <source>
        <dbReference type="SAM" id="MobiDB-lite"/>
    </source>
</evidence>
<feature type="compositionally biased region" description="Basic residues" evidence="5">
    <location>
        <begin position="961"/>
        <end position="978"/>
    </location>
</feature>
<evidence type="ECO:0000256" key="4">
    <source>
        <dbReference type="PROSITE-ProRule" id="PRU00221"/>
    </source>
</evidence>
<keyword evidence="8" id="KW-1185">Reference proteome</keyword>
<feature type="compositionally biased region" description="Acidic residues" evidence="5">
    <location>
        <begin position="513"/>
        <end position="569"/>
    </location>
</feature>
<organism evidence="7 8">
    <name type="scientific">Hondaea fermentalgiana</name>
    <dbReference type="NCBI Taxonomy" id="2315210"/>
    <lineage>
        <taxon>Eukaryota</taxon>
        <taxon>Sar</taxon>
        <taxon>Stramenopiles</taxon>
        <taxon>Bigyra</taxon>
        <taxon>Labyrinthulomycetes</taxon>
        <taxon>Thraustochytrida</taxon>
        <taxon>Thraustochytriidae</taxon>
        <taxon>Hondaea</taxon>
    </lineage>
</organism>
<evidence type="ECO:0000313" key="7">
    <source>
        <dbReference type="EMBL" id="GBG32281.1"/>
    </source>
</evidence>
<feature type="compositionally biased region" description="Basic and acidic residues" evidence="5">
    <location>
        <begin position="502"/>
        <end position="512"/>
    </location>
</feature>
<evidence type="ECO:0000256" key="6">
    <source>
        <dbReference type="SAM" id="SignalP"/>
    </source>
</evidence>
<dbReference type="PROSITE" id="PS00678">
    <property type="entry name" value="WD_REPEATS_1"/>
    <property type="match status" value="1"/>
</dbReference>
<dbReference type="PROSITE" id="PS50082">
    <property type="entry name" value="WD_REPEATS_2"/>
    <property type="match status" value="2"/>
</dbReference>
<keyword evidence="6" id="KW-0732">Signal</keyword>
<evidence type="ECO:0000313" key="8">
    <source>
        <dbReference type="Proteomes" id="UP000241890"/>
    </source>
</evidence>
<dbReference type="InterPro" id="IPR019775">
    <property type="entry name" value="WD40_repeat_CS"/>
</dbReference>
<feature type="compositionally biased region" description="Acidic residues" evidence="5">
    <location>
        <begin position="433"/>
        <end position="443"/>
    </location>
</feature>
<dbReference type="Pfam" id="PF00400">
    <property type="entry name" value="WD40"/>
    <property type="match status" value="3"/>
</dbReference>
<feature type="region of interest" description="Disordered" evidence="5">
    <location>
        <begin position="429"/>
        <end position="463"/>
    </location>
</feature>